<keyword evidence="3" id="KW-1185">Reference proteome</keyword>
<comment type="caution">
    <text evidence="2">The sequence shown here is derived from an EMBL/GenBank/DDBJ whole genome shotgun (WGS) entry which is preliminary data.</text>
</comment>
<feature type="compositionally biased region" description="Polar residues" evidence="1">
    <location>
        <begin position="42"/>
        <end position="60"/>
    </location>
</feature>
<protein>
    <submittedName>
        <fullName evidence="2">Uncharacterized protein</fullName>
    </submittedName>
</protein>
<dbReference type="RefSeq" id="XP_067815385.1">
    <property type="nucleotide sequence ID" value="XM_067964346.1"/>
</dbReference>
<accession>A0A976FFW8</accession>
<evidence type="ECO:0000313" key="2">
    <source>
        <dbReference type="EMBL" id="TDH65886.1"/>
    </source>
</evidence>
<feature type="region of interest" description="Disordered" evidence="1">
    <location>
        <begin position="15"/>
        <end position="60"/>
    </location>
</feature>
<dbReference type="Proteomes" id="UP000294530">
    <property type="component" value="Unassembled WGS sequence"/>
</dbReference>
<sequence>MFYLTAVAYDLLPPMGCTGGDNPNVPLEGNEPCPAKARTGDDCQSQDAGTGTQHPTQELSLHTRRKQFLHITLPSIFSAPGR</sequence>
<gene>
    <name evidence="2" type="ORF">CCR75_006276</name>
</gene>
<organism evidence="2 3">
    <name type="scientific">Bremia lactucae</name>
    <name type="common">Lettuce downy mildew</name>
    <dbReference type="NCBI Taxonomy" id="4779"/>
    <lineage>
        <taxon>Eukaryota</taxon>
        <taxon>Sar</taxon>
        <taxon>Stramenopiles</taxon>
        <taxon>Oomycota</taxon>
        <taxon>Peronosporomycetes</taxon>
        <taxon>Peronosporales</taxon>
        <taxon>Peronosporaceae</taxon>
        <taxon>Bremia</taxon>
    </lineage>
</organism>
<proteinExistence type="predicted"/>
<dbReference type="EMBL" id="SHOA02000013">
    <property type="protein sequence ID" value="TDH65886.1"/>
    <property type="molecule type" value="Genomic_DNA"/>
</dbReference>
<dbReference type="KEGG" id="blac:94350017"/>
<evidence type="ECO:0000313" key="3">
    <source>
        <dbReference type="Proteomes" id="UP000294530"/>
    </source>
</evidence>
<reference evidence="2 3" key="1">
    <citation type="journal article" date="2021" name="Genome Biol.">
        <title>AFLAP: assembly-free linkage analysis pipeline using k-mers from genome sequencing data.</title>
        <authorList>
            <person name="Fletcher K."/>
            <person name="Zhang L."/>
            <person name="Gil J."/>
            <person name="Han R."/>
            <person name="Cavanaugh K."/>
            <person name="Michelmore R."/>
        </authorList>
    </citation>
    <scope>NUCLEOTIDE SEQUENCE [LARGE SCALE GENOMIC DNA]</scope>
    <source>
        <strain evidence="2 3">SF5</strain>
    </source>
</reference>
<dbReference type="GeneID" id="94350017"/>
<name>A0A976FFW8_BRELC</name>
<evidence type="ECO:0000256" key="1">
    <source>
        <dbReference type="SAM" id="MobiDB-lite"/>
    </source>
</evidence>
<dbReference type="AlphaFoldDB" id="A0A976FFW8"/>